<feature type="region of interest" description="Disordered" evidence="17">
    <location>
        <begin position="145"/>
        <end position="166"/>
    </location>
</feature>
<evidence type="ECO:0000256" key="14">
    <source>
        <dbReference type="ARBA" id="ARBA00023242"/>
    </source>
</evidence>
<feature type="compositionally biased region" description="Basic and acidic residues" evidence="17">
    <location>
        <begin position="145"/>
        <end position="157"/>
    </location>
</feature>
<feature type="compositionally biased region" description="Basic and acidic residues" evidence="17">
    <location>
        <begin position="263"/>
        <end position="277"/>
    </location>
</feature>
<evidence type="ECO:0000256" key="1">
    <source>
        <dbReference type="ARBA" id="ARBA00004123"/>
    </source>
</evidence>
<dbReference type="InterPro" id="IPR013964">
    <property type="entry name" value="DASH_Ask1"/>
</dbReference>
<dbReference type="GO" id="GO:0005874">
    <property type="term" value="C:microtubule"/>
    <property type="evidence" value="ECO:0007669"/>
    <property type="project" value="UniProtKB-KW"/>
</dbReference>
<keyword evidence="7" id="KW-0963">Cytoplasm</keyword>
<name>A0A167HCF3_METRR</name>
<keyword evidence="6" id="KW-0158">Chromosome</keyword>
<evidence type="ECO:0000256" key="5">
    <source>
        <dbReference type="ARBA" id="ARBA00014520"/>
    </source>
</evidence>
<keyword evidence="16" id="KW-0137">Centromere</keyword>
<comment type="similarity">
    <text evidence="4">Belongs to the DASH complex ASK1 family.</text>
</comment>
<evidence type="ECO:0000256" key="13">
    <source>
        <dbReference type="ARBA" id="ARBA00023212"/>
    </source>
</evidence>
<keyword evidence="12" id="KW-0995">Kinetochore</keyword>
<evidence type="ECO:0000256" key="12">
    <source>
        <dbReference type="ARBA" id="ARBA00022838"/>
    </source>
</evidence>
<evidence type="ECO:0000256" key="17">
    <source>
        <dbReference type="SAM" id="MobiDB-lite"/>
    </source>
</evidence>
<dbReference type="EMBL" id="AZHC01000005">
    <property type="protein sequence ID" value="OAA47753.1"/>
    <property type="molecule type" value="Genomic_DNA"/>
</dbReference>
<dbReference type="GO" id="GO:0008608">
    <property type="term" value="P:attachment of spindle microtubules to kinetochore"/>
    <property type="evidence" value="ECO:0007669"/>
    <property type="project" value="InterPro"/>
</dbReference>
<gene>
    <name evidence="18" type="ORF">NOR_02243</name>
</gene>
<organism evidence="18 19">
    <name type="scientific">Metarhizium rileyi (strain RCEF 4871)</name>
    <name type="common">Nomuraea rileyi</name>
    <dbReference type="NCBI Taxonomy" id="1649241"/>
    <lineage>
        <taxon>Eukaryota</taxon>
        <taxon>Fungi</taxon>
        <taxon>Dikarya</taxon>
        <taxon>Ascomycota</taxon>
        <taxon>Pezizomycotina</taxon>
        <taxon>Sordariomycetes</taxon>
        <taxon>Hypocreomycetidae</taxon>
        <taxon>Hypocreales</taxon>
        <taxon>Clavicipitaceae</taxon>
        <taxon>Metarhizium</taxon>
    </lineage>
</organism>
<feature type="region of interest" description="Disordered" evidence="17">
    <location>
        <begin position="241"/>
        <end position="308"/>
    </location>
</feature>
<dbReference type="GO" id="GO:0042729">
    <property type="term" value="C:DASH complex"/>
    <property type="evidence" value="ECO:0007669"/>
    <property type="project" value="InterPro"/>
</dbReference>
<dbReference type="Proteomes" id="UP000243498">
    <property type="component" value="Unassembled WGS sequence"/>
</dbReference>
<evidence type="ECO:0000313" key="19">
    <source>
        <dbReference type="Proteomes" id="UP000243498"/>
    </source>
</evidence>
<evidence type="ECO:0000256" key="4">
    <source>
        <dbReference type="ARBA" id="ARBA00010731"/>
    </source>
</evidence>
<dbReference type="GO" id="GO:0044732">
    <property type="term" value="C:mitotic spindle pole body"/>
    <property type="evidence" value="ECO:0007669"/>
    <property type="project" value="TreeGrafter"/>
</dbReference>
<dbReference type="PANTHER" id="PTHR28200:SF1">
    <property type="entry name" value="DASH COMPLEX SUBUNIT ASK1"/>
    <property type="match status" value="1"/>
</dbReference>
<keyword evidence="19" id="KW-1185">Reference proteome</keyword>
<comment type="caution">
    <text evidence="18">The sequence shown here is derived from an EMBL/GenBank/DDBJ whole genome shotgun (WGS) entry which is preliminary data.</text>
</comment>
<dbReference type="STRING" id="1081105.A0A167HCF3"/>
<evidence type="ECO:0000256" key="6">
    <source>
        <dbReference type="ARBA" id="ARBA00022454"/>
    </source>
</evidence>
<dbReference type="GO" id="GO:0051301">
    <property type="term" value="P:cell division"/>
    <property type="evidence" value="ECO:0007669"/>
    <property type="project" value="UniProtKB-KW"/>
</dbReference>
<keyword evidence="10" id="KW-0498">Mitosis</keyword>
<evidence type="ECO:0000256" key="9">
    <source>
        <dbReference type="ARBA" id="ARBA00022701"/>
    </source>
</evidence>
<accession>A0A167HCF3</accession>
<keyword evidence="11" id="KW-0159">Chromosome partition</keyword>
<dbReference type="OrthoDB" id="5573898at2759"/>
<keyword evidence="9" id="KW-0493">Microtubule</keyword>
<keyword evidence="14" id="KW-0539">Nucleus</keyword>
<evidence type="ECO:0000256" key="16">
    <source>
        <dbReference type="ARBA" id="ARBA00023328"/>
    </source>
</evidence>
<feature type="region of interest" description="Disordered" evidence="17">
    <location>
        <begin position="341"/>
        <end position="408"/>
    </location>
</feature>
<feature type="compositionally biased region" description="Basic and acidic residues" evidence="17">
    <location>
        <begin position="293"/>
        <end position="308"/>
    </location>
</feature>
<dbReference type="Pfam" id="PF08655">
    <property type="entry name" value="DASH_Ask1"/>
    <property type="match status" value="1"/>
</dbReference>
<dbReference type="GO" id="GO:0072686">
    <property type="term" value="C:mitotic spindle"/>
    <property type="evidence" value="ECO:0007669"/>
    <property type="project" value="InterPro"/>
</dbReference>
<keyword evidence="8" id="KW-0132">Cell division</keyword>
<dbReference type="OMA" id="TIQFHIP"/>
<keyword evidence="13" id="KW-0206">Cytoskeleton</keyword>
<comment type="subcellular location">
    <subcellularLocation>
        <location evidence="3">Chromosome</location>
        <location evidence="3">Centromere</location>
        <location evidence="3">Kinetochore</location>
    </subcellularLocation>
    <subcellularLocation>
        <location evidence="2">Cytoplasm</location>
        <location evidence="2">Cytoskeleton</location>
        <location evidence="2">Spindle</location>
    </subcellularLocation>
    <subcellularLocation>
        <location evidence="1">Nucleus</location>
    </subcellularLocation>
</comment>
<evidence type="ECO:0000256" key="8">
    <source>
        <dbReference type="ARBA" id="ARBA00022618"/>
    </source>
</evidence>
<evidence type="ECO:0000256" key="15">
    <source>
        <dbReference type="ARBA" id="ARBA00023306"/>
    </source>
</evidence>
<evidence type="ECO:0000256" key="2">
    <source>
        <dbReference type="ARBA" id="ARBA00004186"/>
    </source>
</evidence>
<evidence type="ECO:0000313" key="18">
    <source>
        <dbReference type="EMBL" id="OAA47753.1"/>
    </source>
</evidence>
<keyword evidence="15" id="KW-0131">Cell cycle</keyword>
<sequence>METKVPDAQLYGVRRTFEPLNASRRDSNKLDVPSLAGCTPVKMARSSVAARNLSLMEELEKLEQSITLTLQEIDHNFSKAHRIVTTSIIPVVEQYGEHSRAVWEASKFWKQFFEASANVSLSGYEELANDDESTVLEESTVLKDDMSTDYTQTHDQEDMTATPGARNATLHGDESLFDDGELSGSTPRPPATEIIKAEVSSLSSPFDNLKREMKGDEDGTTVLHDDEDSTVLFAQRTAQLPDMSMTPRNLRGDAAEQQTSARQAKDPLLHRVLDKNYRVQATPHRPGLRLSPRKKDSPKNKGKGRERAAWQLDDSIMSSPEIAAPTLRSEVFMSPHKLMARQRAAAQGPRTPGVSVQTPSAARMSHDVFTSAEPEERVAGAGATKSSRGQPKYEIDWDSDDDGDDDLYAGMSPPKTIQFALPPSKLLQTPAREASRRIVDDILMDAGADVESSEYSPTMVKMNEDVLNDSF</sequence>
<evidence type="ECO:0000256" key="3">
    <source>
        <dbReference type="ARBA" id="ARBA00004629"/>
    </source>
</evidence>
<protein>
    <recommendedName>
        <fullName evidence="5">DASH complex subunit ASK1</fullName>
    </recommendedName>
</protein>
<reference evidence="18 19" key="1">
    <citation type="journal article" date="2016" name="Genome Biol. Evol.">
        <title>Divergent and convergent evolution of fungal pathogenicity.</title>
        <authorList>
            <person name="Shang Y."/>
            <person name="Xiao G."/>
            <person name="Zheng P."/>
            <person name="Cen K."/>
            <person name="Zhan S."/>
            <person name="Wang C."/>
        </authorList>
    </citation>
    <scope>NUCLEOTIDE SEQUENCE [LARGE SCALE GENOMIC DNA]</scope>
    <source>
        <strain evidence="18 19">RCEF 4871</strain>
    </source>
</reference>
<evidence type="ECO:0000256" key="7">
    <source>
        <dbReference type="ARBA" id="ARBA00022490"/>
    </source>
</evidence>
<dbReference type="AlphaFoldDB" id="A0A167HCF3"/>
<proteinExistence type="inferred from homology"/>
<dbReference type="PANTHER" id="PTHR28200">
    <property type="entry name" value="DASH COMPLEX SUBUNIT ASK1"/>
    <property type="match status" value="1"/>
</dbReference>
<evidence type="ECO:0000256" key="10">
    <source>
        <dbReference type="ARBA" id="ARBA00022776"/>
    </source>
</evidence>
<evidence type="ECO:0000256" key="11">
    <source>
        <dbReference type="ARBA" id="ARBA00022829"/>
    </source>
</evidence>
<feature type="compositionally biased region" description="Acidic residues" evidence="17">
    <location>
        <begin position="396"/>
        <end position="407"/>
    </location>
</feature>